<keyword evidence="2" id="KW-0812">Transmembrane</keyword>
<protein>
    <submittedName>
        <fullName evidence="3">Uncharacterized protein</fullName>
    </submittedName>
</protein>
<feature type="transmembrane region" description="Helical" evidence="2">
    <location>
        <begin position="114"/>
        <end position="132"/>
    </location>
</feature>
<keyword evidence="4" id="KW-1185">Reference proteome</keyword>
<dbReference type="OrthoDB" id="9790409at2"/>
<dbReference type="RefSeq" id="WP_107570578.1">
    <property type="nucleotide sequence ID" value="NZ_PYYB01000003.1"/>
</dbReference>
<proteinExistence type="predicted"/>
<dbReference type="Proteomes" id="UP000240739">
    <property type="component" value="Unassembled WGS sequence"/>
</dbReference>
<evidence type="ECO:0000313" key="4">
    <source>
        <dbReference type="Proteomes" id="UP000240739"/>
    </source>
</evidence>
<dbReference type="Pfam" id="PF20398">
    <property type="entry name" value="DUF6691"/>
    <property type="match status" value="1"/>
</dbReference>
<evidence type="ECO:0000256" key="2">
    <source>
        <dbReference type="SAM" id="Phobius"/>
    </source>
</evidence>
<feature type="transmembrane region" description="Helical" evidence="2">
    <location>
        <begin position="7"/>
        <end position="25"/>
    </location>
</feature>
<feature type="transmembrane region" description="Helical" evidence="2">
    <location>
        <begin position="40"/>
        <end position="61"/>
    </location>
</feature>
<feature type="compositionally biased region" description="Low complexity" evidence="1">
    <location>
        <begin position="141"/>
        <end position="154"/>
    </location>
</feature>
<dbReference type="InterPro" id="IPR046513">
    <property type="entry name" value="DUF6691"/>
</dbReference>
<organism evidence="3 4">
    <name type="scientific">Paraconexibacter algicola</name>
    <dbReference type="NCBI Taxonomy" id="2133960"/>
    <lineage>
        <taxon>Bacteria</taxon>
        <taxon>Bacillati</taxon>
        <taxon>Actinomycetota</taxon>
        <taxon>Thermoleophilia</taxon>
        <taxon>Solirubrobacterales</taxon>
        <taxon>Paraconexibacteraceae</taxon>
        <taxon>Paraconexibacter</taxon>
    </lineage>
</organism>
<name>A0A2T4UDI1_9ACTN</name>
<keyword evidence="2" id="KW-1133">Transmembrane helix</keyword>
<feature type="region of interest" description="Disordered" evidence="1">
    <location>
        <begin position="141"/>
        <end position="160"/>
    </location>
</feature>
<feature type="transmembrane region" description="Helical" evidence="2">
    <location>
        <begin position="90"/>
        <end position="108"/>
    </location>
</feature>
<accession>A0A2T4UDI1</accession>
<dbReference type="EMBL" id="PYYB01000003">
    <property type="protein sequence ID" value="PTL55535.1"/>
    <property type="molecule type" value="Genomic_DNA"/>
</dbReference>
<sequence>MAARQHAAGAFIGLVFGFMLCWSGMVDPDVIRQALLFEDAYMFFFMGSAVGTAAIGLRILARLGRRAVLVDEPIAWTPERATRRHVGGSLLFGLGWGVSGACPGPVAAQVGQGIGWGFVTLVGVLAGVWLYMRREGAVETEPASDATAAPDPSARAVVPA</sequence>
<reference evidence="3 4" key="1">
    <citation type="submission" date="2018-03" db="EMBL/GenBank/DDBJ databases">
        <title>Aquarubrobacter algicola gen. nov., sp. nov., a novel actinobacterium isolated from shallow eutrophic lake during the end of cyanobacterial harmful algal blooms.</title>
        <authorList>
            <person name="Chun S.J."/>
        </authorList>
    </citation>
    <scope>NUCLEOTIDE SEQUENCE [LARGE SCALE GENOMIC DNA]</scope>
    <source>
        <strain evidence="3 4">Seoho-28</strain>
    </source>
</reference>
<keyword evidence="2" id="KW-0472">Membrane</keyword>
<comment type="caution">
    <text evidence="3">The sequence shown here is derived from an EMBL/GenBank/DDBJ whole genome shotgun (WGS) entry which is preliminary data.</text>
</comment>
<gene>
    <name evidence="3" type="ORF">C7Y72_17975</name>
</gene>
<evidence type="ECO:0000313" key="3">
    <source>
        <dbReference type="EMBL" id="PTL55535.1"/>
    </source>
</evidence>
<dbReference type="AlphaFoldDB" id="A0A2T4UDI1"/>
<evidence type="ECO:0000256" key="1">
    <source>
        <dbReference type="SAM" id="MobiDB-lite"/>
    </source>
</evidence>